<comment type="caution">
    <text evidence="1">The sequence shown here is derived from an EMBL/GenBank/DDBJ whole genome shotgun (WGS) entry which is preliminary data.</text>
</comment>
<dbReference type="EMBL" id="MU267711">
    <property type="protein sequence ID" value="KAH7910503.1"/>
    <property type="molecule type" value="Genomic_DNA"/>
</dbReference>
<gene>
    <name evidence="1" type="ORF">BJ138DRAFT_1152807</name>
</gene>
<evidence type="ECO:0000313" key="1">
    <source>
        <dbReference type="EMBL" id="KAH7910503.1"/>
    </source>
</evidence>
<proteinExistence type="predicted"/>
<dbReference type="Proteomes" id="UP000790377">
    <property type="component" value="Unassembled WGS sequence"/>
</dbReference>
<sequence>MSSNGKNLLVVDGKGMEATSVELWDIHSSAFVRKLELGVEKIGPFVSNSPDARKLGYTNNGFSVHIYNLDTNTRLSSEPQTGGYIYVVGWSSNSDRLLTCTEKGNARVWRVTDSSFEPITDTIQLDCSYYPPQDTILYLGDKIIYLNRRRKPVIGHLENRQLQTQVLQDPEDYRYPYALSPDHRMFACGTRDQTSAIIRDAASGNIIGGPIKGGEKKICSLSFSPDGKQLVSLHHFTDIRIWDVESVIEQYRVANPQTEANTSSALNEGPSSSTPPAPANTLRARSNSADSSILNLPISDVDTPSATLSMSMPTQTPYTRRREARKPIEYDSLLDLPATDVPIRPCTQNSPSDTPESSPAPQRSGNPPEAAAITPSAPGHSQLRARFTALWARIRRRRKPGPTPERGSRAHKNNSKSESIPMRDLSDAPVPAPAPAQTDDSGIMEVAAGRLDDRLIIAPPRKKKKLPVSPPLQAAENVEVQPASQSNASSSSSSSGSSSSQTDSDAESIDWLDYLCFCMCLPSNKMKKKRRKEKEKAGRRS</sequence>
<accession>A0ACB8ABJ6</accession>
<organism evidence="1 2">
    <name type="scientific">Hygrophoropsis aurantiaca</name>
    <dbReference type="NCBI Taxonomy" id="72124"/>
    <lineage>
        <taxon>Eukaryota</taxon>
        <taxon>Fungi</taxon>
        <taxon>Dikarya</taxon>
        <taxon>Basidiomycota</taxon>
        <taxon>Agaricomycotina</taxon>
        <taxon>Agaricomycetes</taxon>
        <taxon>Agaricomycetidae</taxon>
        <taxon>Boletales</taxon>
        <taxon>Coniophorineae</taxon>
        <taxon>Hygrophoropsidaceae</taxon>
        <taxon>Hygrophoropsis</taxon>
    </lineage>
</organism>
<evidence type="ECO:0000313" key="2">
    <source>
        <dbReference type="Proteomes" id="UP000790377"/>
    </source>
</evidence>
<name>A0ACB8ABJ6_9AGAM</name>
<protein>
    <submittedName>
        <fullName evidence="1">Quinon protein alcohol dehydrogenase-like superfamily</fullName>
    </submittedName>
</protein>
<keyword evidence="2" id="KW-1185">Reference proteome</keyword>
<reference evidence="1" key="1">
    <citation type="journal article" date="2021" name="New Phytol.">
        <title>Evolutionary innovations through gain and loss of genes in the ectomycorrhizal Boletales.</title>
        <authorList>
            <person name="Wu G."/>
            <person name="Miyauchi S."/>
            <person name="Morin E."/>
            <person name="Kuo A."/>
            <person name="Drula E."/>
            <person name="Varga T."/>
            <person name="Kohler A."/>
            <person name="Feng B."/>
            <person name="Cao Y."/>
            <person name="Lipzen A."/>
            <person name="Daum C."/>
            <person name="Hundley H."/>
            <person name="Pangilinan J."/>
            <person name="Johnson J."/>
            <person name="Barry K."/>
            <person name="LaButti K."/>
            <person name="Ng V."/>
            <person name="Ahrendt S."/>
            <person name="Min B."/>
            <person name="Choi I.G."/>
            <person name="Park H."/>
            <person name="Plett J.M."/>
            <person name="Magnuson J."/>
            <person name="Spatafora J.W."/>
            <person name="Nagy L.G."/>
            <person name="Henrissat B."/>
            <person name="Grigoriev I.V."/>
            <person name="Yang Z.L."/>
            <person name="Xu J."/>
            <person name="Martin F.M."/>
        </authorList>
    </citation>
    <scope>NUCLEOTIDE SEQUENCE</scope>
    <source>
        <strain evidence="1">ATCC 28755</strain>
    </source>
</reference>